<keyword evidence="5 8" id="KW-0808">Transferase</keyword>
<dbReference type="Gene3D" id="3.30.950.10">
    <property type="entry name" value="Methyltransferase, Cobalt-precorrin-4 Transmethylase, Domain 2"/>
    <property type="match status" value="1"/>
</dbReference>
<comment type="similarity">
    <text evidence="2">Belongs to the precorrin methyltransferase family.</text>
</comment>
<evidence type="ECO:0000313" key="9">
    <source>
        <dbReference type="Proteomes" id="UP000606889"/>
    </source>
</evidence>
<evidence type="ECO:0000256" key="1">
    <source>
        <dbReference type="ARBA" id="ARBA00004953"/>
    </source>
</evidence>
<dbReference type="InterPro" id="IPR006362">
    <property type="entry name" value="Cbl_synth_CobM/CibF"/>
</dbReference>
<keyword evidence="6" id="KW-0949">S-adenosyl-L-methionine</keyword>
<dbReference type="PANTHER" id="PTHR45790:SF4">
    <property type="entry name" value="COBALT-PRECORRIN-4 C(11)-METHYLTRANSFERASE"/>
    <property type="match status" value="1"/>
</dbReference>
<dbReference type="CDD" id="cd11641">
    <property type="entry name" value="Precorrin-4_C11-MT"/>
    <property type="match status" value="1"/>
</dbReference>
<dbReference type="InterPro" id="IPR014776">
    <property type="entry name" value="4pyrrole_Mease_sub2"/>
</dbReference>
<dbReference type="InterPro" id="IPR003043">
    <property type="entry name" value="Uropor_MeTrfase_CS"/>
</dbReference>
<dbReference type="RefSeq" id="WP_186858636.1">
    <property type="nucleotide sequence ID" value="NZ_JACOON010000007.1"/>
</dbReference>
<keyword evidence="9" id="KW-1185">Reference proteome</keyword>
<evidence type="ECO:0000259" key="7">
    <source>
        <dbReference type="Pfam" id="PF00590"/>
    </source>
</evidence>
<dbReference type="GO" id="GO:0032259">
    <property type="term" value="P:methylation"/>
    <property type="evidence" value="ECO:0007669"/>
    <property type="project" value="UniProtKB-KW"/>
</dbReference>
<organism evidence="8 9">
    <name type="scientific">Christensenella tenuis</name>
    <dbReference type="NCBI Taxonomy" id="2763033"/>
    <lineage>
        <taxon>Bacteria</taxon>
        <taxon>Bacillati</taxon>
        <taxon>Bacillota</taxon>
        <taxon>Clostridia</taxon>
        <taxon>Christensenellales</taxon>
        <taxon>Christensenellaceae</taxon>
        <taxon>Christensenella</taxon>
    </lineage>
</organism>
<evidence type="ECO:0000256" key="5">
    <source>
        <dbReference type="ARBA" id="ARBA00022679"/>
    </source>
</evidence>
<evidence type="ECO:0000256" key="2">
    <source>
        <dbReference type="ARBA" id="ARBA00005879"/>
    </source>
</evidence>
<comment type="pathway">
    <text evidence="1">Cofactor biosynthesis; adenosylcobalamin biosynthesis.</text>
</comment>
<proteinExistence type="inferred from homology"/>
<keyword evidence="4 8" id="KW-0489">Methyltransferase</keyword>
<dbReference type="Gene3D" id="3.40.1010.10">
    <property type="entry name" value="Cobalt-precorrin-4 Transmethylase, Domain 1"/>
    <property type="match status" value="1"/>
</dbReference>
<feature type="domain" description="Tetrapyrrole methylase" evidence="7">
    <location>
        <begin position="1"/>
        <end position="208"/>
    </location>
</feature>
<protein>
    <submittedName>
        <fullName evidence="8">Precorrin-4 C(11)-methyltransferase</fullName>
        <ecNumber evidence="8">2.1.1.133</ecNumber>
    </submittedName>
</protein>
<dbReference type="InterPro" id="IPR050161">
    <property type="entry name" value="Siro_Cobalamin_biosynth"/>
</dbReference>
<dbReference type="InterPro" id="IPR000878">
    <property type="entry name" value="4pyrrol_Mease"/>
</dbReference>
<dbReference type="SUPFAM" id="SSF53790">
    <property type="entry name" value="Tetrapyrrole methylase"/>
    <property type="match status" value="1"/>
</dbReference>
<dbReference type="EC" id="2.1.1.133" evidence="8"/>
<dbReference type="PROSITE" id="PS00839">
    <property type="entry name" value="SUMT_1"/>
    <property type="match status" value="1"/>
</dbReference>
<keyword evidence="3" id="KW-0169">Cobalamin biosynthesis</keyword>
<dbReference type="NCBIfam" id="TIGR01465">
    <property type="entry name" value="cobM_cbiF"/>
    <property type="match status" value="1"/>
</dbReference>
<evidence type="ECO:0000256" key="3">
    <source>
        <dbReference type="ARBA" id="ARBA00022573"/>
    </source>
</evidence>
<name>A0ABR7EHD8_9FIRM</name>
<dbReference type="InterPro" id="IPR035996">
    <property type="entry name" value="4pyrrol_Methylase_sf"/>
</dbReference>
<evidence type="ECO:0000256" key="6">
    <source>
        <dbReference type="ARBA" id="ARBA00022691"/>
    </source>
</evidence>
<dbReference type="Proteomes" id="UP000606889">
    <property type="component" value="Unassembled WGS sequence"/>
</dbReference>
<dbReference type="PANTHER" id="PTHR45790">
    <property type="entry name" value="SIROHEME SYNTHASE-RELATED"/>
    <property type="match status" value="1"/>
</dbReference>
<reference evidence="8 9" key="1">
    <citation type="submission" date="2020-08" db="EMBL/GenBank/DDBJ databases">
        <title>Genome public.</title>
        <authorList>
            <person name="Liu C."/>
            <person name="Sun Q."/>
        </authorList>
    </citation>
    <scope>NUCLEOTIDE SEQUENCE [LARGE SCALE GENOMIC DNA]</scope>
    <source>
        <strain evidence="8 9">NSJ-35</strain>
    </source>
</reference>
<evidence type="ECO:0000313" key="8">
    <source>
        <dbReference type="EMBL" id="MBC5649187.1"/>
    </source>
</evidence>
<dbReference type="InterPro" id="IPR014777">
    <property type="entry name" value="4pyrrole_Mease_sub1"/>
</dbReference>
<comment type="caution">
    <text evidence="8">The sequence shown here is derived from an EMBL/GenBank/DDBJ whole genome shotgun (WGS) entry which is preliminary data.</text>
</comment>
<dbReference type="EMBL" id="JACOON010000007">
    <property type="protein sequence ID" value="MBC5649187.1"/>
    <property type="molecule type" value="Genomic_DNA"/>
</dbReference>
<dbReference type="Pfam" id="PF00590">
    <property type="entry name" value="TP_methylase"/>
    <property type="match status" value="1"/>
</dbReference>
<gene>
    <name evidence="8" type="primary">cobM</name>
    <name evidence="8" type="ORF">H8S18_12635</name>
</gene>
<sequence>MIHFIGAGPGAADLITLRGKTLLEEADIVIYAGSLVNPELLSYTKTDCTVLNSAKMTLEEVIDVMRRGEQEGKTTVRLHTGDPCIYGAIREQMDVLDTLGLVYDVVPGVSSFIGGAAALQEELTLPGVSQTVILTRMEGRTPVPPKENISLLAAHHATMVIFLTSTMLDELSKRLIEGGYEKDCPAAIVYKATWKDEKILRTTVGELANTAEEHGIHKMALIYVGGFLGGKYERSKLYDPSFTHEYRTASK</sequence>
<dbReference type="GO" id="GO:0046026">
    <property type="term" value="F:precorrin-4 C11-methyltransferase activity"/>
    <property type="evidence" value="ECO:0007669"/>
    <property type="project" value="UniProtKB-EC"/>
</dbReference>
<evidence type="ECO:0000256" key="4">
    <source>
        <dbReference type="ARBA" id="ARBA00022603"/>
    </source>
</evidence>
<accession>A0ABR7EHD8</accession>